<dbReference type="GO" id="GO:0004222">
    <property type="term" value="F:metalloendopeptidase activity"/>
    <property type="evidence" value="ECO:0007669"/>
    <property type="project" value="TreeGrafter"/>
</dbReference>
<keyword evidence="6" id="KW-1185">Reference proteome</keyword>
<dbReference type="EMBL" id="JALIEA010000017">
    <property type="protein sequence ID" value="MCJ7859448.1"/>
    <property type="molecule type" value="Genomic_DNA"/>
</dbReference>
<dbReference type="InterPro" id="IPR050570">
    <property type="entry name" value="Cell_wall_metabolism_enzyme"/>
</dbReference>
<sequence>MTVRRRQTSTRLPTCLLGVAVVTGIATLGPAGAAPTTVDTGTGAGAAATPHQRPVPGRVIRAPDIPEDNWLPGHRGVDLDAAPGDAVASSAAGTVHFAGVVAGTPVVSVTHQDGIRTTYEPVVASVTAGDRVHRGQHIGVLADTDALPETARRGGGLSWGARTGEDFGRYIDPMGLLGVVRVRLWS</sequence>
<comment type="caution">
    <text evidence="5">The sequence shown here is derived from an EMBL/GenBank/DDBJ whole genome shotgun (WGS) entry which is preliminary data.</text>
</comment>
<evidence type="ECO:0000313" key="5">
    <source>
        <dbReference type="EMBL" id="MCJ7859448.1"/>
    </source>
</evidence>
<evidence type="ECO:0000256" key="3">
    <source>
        <dbReference type="SAM" id="SignalP"/>
    </source>
</evidence>
<proteinExistence type="predicted"/>
<keyword evidence="1 3" id="KW-0732">Signal</keyword>
<dbReference type="CDD" id="cd12797">
    <property type="entry name" value="M23_peptidase"/>
    <property type="match status" value="1"/>
</dbReference>
<feature type="chain" id="PRO_5040811046" evidence="3">
    <location>
        <begin position="34"/>
        <end position="186"/>
    </location>
</feature>
<evidence type="ECO:0000313" key="6">
    <source>
        <dbReference type="Proteomes" id="UP001139207"/>
    </source>
</evidence>
<dbReference type="Pfam" id="PF01551">
    <property type="entry name" value="Peptidase_M23"/>
    <property type="match status" value="1"/>
</dbReference>
<dbReference type="Proteomes" id="UP001139207">
    <property type="component" value="Unassembled WGS sequence"/>
</dbReference>
<protein>
    <submittedName>
        <fullName evidence="5">M23 family metallopeptidase</fullName>
    </submittedName>
</protein>
<dbReference type="Gene3D" id="2.70.70.10">
    <property type="entry name" value="Glucose Permease (Domain IIA)"/>
    <property type="match status" value="1"/>
</dbReference>
<feature type="region of interest" description="Disordered" evidence="2">
    <location>
        <begin position="34"/>
        <end position="57"/>
    </location>
</feature>
<name>A0A9X1WJP4_9CORY</name>
<dbReference type="PANTHER" id="PTHR21666">
    <property type="entry name" value="PEPTIDASE-RELATED"/>
    <property type="match status" value="1"/>
</dbReference>
<evidence type="ECO:0000259" key="4">
    <source>
        <dbReference type="Pfam" id="PF01551"/>
    </source>
</evidence>
<dbReference type="InterPro" id="IPR011055">
    <property type="entry name" value="Dup_hybrid_motif"/>
</dbReference>
<evidence type="ECO:0000256" key="2">
    <source>
        <dbReference type="SAM" id="MobiDB-lite"/>
    </source>
</evidence>
<feature type="compositionally biased region" description="Low complexity" evidence="2">
    <location>
        <begin position="34"/>
        <end position="50"/>
    </location>
</feature>
<dbReference type="PANTHER" id="PTHR21666:SF289">
    <property type="entry name" value="L-ALA--D-GLU ENDOPEPTIDASE"/>
    <property type="match status" value="1"/>
</dbReference>
<dbReference type="SUPFAM" id="SSF51261">
    <property type="entry name" value="Duplicated hybrid motif"/>
    <property type="match status" value="1"/>
</dbReference>
<dbReference type="InterPro" id="IPR016047">
    <property type="entry name" value="M23ase_b-sheet_dom"/>
</dbReference>
<organism evidence="5 6">
    <name type="scientific">Corynebacterium kalidii</name>
    <dbReference type="NCBI Taxonomy" id="2931982"/>
    <lineage>
        <taxon>Bacteria</taxon>
        <taxon>Bacillati</taxon>
        <taxon>Actinomycetota</taxon>
        <taxon>Actinomycetes</taxon>
        <taxon>Mycobacteriales</taxon>
        <taxon>Corynebacteriaceae</taxon>
        <taxon>Corynebacterium</taxon>
    </lineage>
</organism>
<gene>
    <name evidence="5" type="ORF">MUN33_12125</name>
</gene>
<dbReference type="AlphaFoldDB" id="A0A9X1WJP4"/>
<evidence type="ECO:0000256" key="1">
    <source>
        <dbReference type="ARBA" id="ARBA00022729"/>
    </source>
</evidence>
<feature type="signal peptide" evidence="3">
    <location>
        <begin position="1"/>
        <end position="33"/>
    </location>
</feature>
<accession>A0A9X1WJP4</accession>
<reference evidence="5" key="1">
    <citation type="submission" date="2022-04" db="EMBL/GenBank/DDBJ databases">
        <title>Corynebacterium kalidii LD5P10.</title>
        <authorList>
            <person name="Sun J.Q."/>
        </authorList>
    </citation>
    <scope>NUCLEOTIDE SEQUENCE</scope>
    <source>
        <strain evidence="5">LD5P10</strain>
    </source>
</reference>
<dbReference type="RefSeq" id="WP_244805176.1">
    <property type="nucleotide sequence ID" value="NZ_JALIEA010000017.1"/>
</dbReference>
<feature type="domain" description="M23ase beta-sheet core" evidence="4">
    <location>
        <begin position="73"/>
        <end position="162"/>
    </location>
</feature>